<dbReference type="InterPro" id="IPR004089">
    <property type="entry name" value="MCPsignal_dom"/>
</dbReference>
<protein>
    <submittedName>
        <fullName evidence="10">Methyl-accepting chemotaxis protein</fullName>
    </submittedName>
</protein>
<name>A0ABY9KVZ3_9BACI</name>
<evidence type="ECO:0000259" key="8">
    <source>
        <dbReference type="PROSITE" id="PS50111"/>
    </source>
</evidence>
<feature type="transmembrane region" description="Helical" evidence="7">
    <location>
        <begin position="12"/>
        <end position="32"/>
    </location>
</feature>
<dbReference type="CDD" id="cd06225">
    <property type="entry name" value="HAMP"/>
    <property type="match status" value="1"/>
</dbReference>
<dbReference type="Gene3D" id="1.10.287.950">
    <property type="entry name" value="Methyl-accepting chemotaxis protein"/>
    <property type="match status" value="1"/>
</dbReference>
<dbReference type="PROSITE" id="PS50111">
    <property type="entry name" value="CHEMOTAXIS_TRANSDUC_2"/>
    <property type="match status" value="1"/>
</dbReference>
<accession>A0ABY9KVZ3</accession>
<dbReference type="PROSITE" id="PS50885">
    <property type="entry name" value="HAMP"/>
    <property type="match status" value="1"/>
</dbReference>
<dbReference type="CDD" id="cd19411">
    <property type="entry name" value="MCP2201-like_sensor"/>
    <property type="match status" value="1"/>
</dbReference>
<evidence type="ECO:0000256" key="4">
    <source>
        <dbReference type="ARBA" id="ARBA00023224"/>
    </source>
</evidence>
<dbReference type="SMART" id="SM00304">
    <property type="entry name" value="HAMP"/>
    <property type="match status" value="1"/>
</dbReference>
<reference evidence="10" key="1">
    <citation type="submission" date="2023-06" db="EMBL/GenBank/DDBJ databases">
        <title>A Treasure from Seagulls: Isolation and Description of Aciduricobacillus qingdaonensis gen. nov., sp. nov., a Rare Obligately Uric Acid-utilizing Member in the Family Bacillaceae.</title>
        <authorList>
            <person name="Liu W."/>
            <person name="Wang B."/>
        </authorList>
    </citation>
    <scope>NUCLEOTIDE SEQUENCE</scope>
    <source>
        <strain evidence="10">44XB</strain>
    </source>
</reference>
<feature type="transmembrane region" description="Helical" evidence="7">
    <location>
        <begin position="179"/>
        <end position="202"/>
    </location>
</feature>
<dbReference type="EMBL" id="CP129113">
    <property type="protein sequence ID" value="WLV24990.1"/>
    <property type="molecule type" value="Genomic_DNA"/>
</dbReference>
<dbReference type="SMART" id="SM00283">
    <property type="entry name" value="MA"/>
    <property type="match status" value="1"/>
</dbReference>
<dbReference type="SUPFAM" id="SSF58104">
    <property type="entry name" value="Methyl-accepting chemotaxis protein (MCP) signaling domain"/>
    <property type="match status" value="1"/>
</dbReference>
<dbReference type="Pfam" id="PF00015">
    <property type="entry name" value="MCPsignal"/>
    <property type="match status" value="1"/>
</dbReference>
<keyword evidence="11" id="KW-1185">Reference proteome</keyword>
<evidence type="ECO:0000256" key="6">
    <source>
        <dbReference type="PROSITE-ProRule" id="PRU00284"/>
    </source>
</evidence>
<gene>
    <name evidence="10" type="ORF">QR721_01765</name>
</gene>
<dbReference type="InterPro" id="IPR004090">
    <property type="entry name" value="Chemotax_Me-accpt_rcpt"/>
</dbReference>
<dbReference type="Proteomes" id="UP001180087">
    <property type="component" value="Chromosome"/>
</dbReference>
<feature type="domain" description="HAMP" evidence="9">
    <location>
        <begin position="208"/>
        <end position="261"/>
    </location>
</feature>
<evidence type="ECO:0000256" key="1">
    <source>
        <dbReference type="ARBA" id="ARBA00004236"/>
    </source>
</evidence>
<dbReference type="InterPro" id="IPR003660">
    <property type="entry name" value="HAMP_dom"/>
</dbReference>
<feature type="domain" description="Methyl-accepting transducer" evidence="8">
    <location>
        <begin position="280"/>
        <end position="516"/>
    </location>
</feature>
<proteinExistence type="inferred from homology"/>
<dbReference type="PANTHER" id="PTHR32089">
    <property type="entry name" value="METHYL-ACCEPTING CHEMOTAXIS PROTEIN MCPB"/>
    <property type="match status" value="1"/>
</dbReference>
<evidence type="ECO:0000256" key="5">
    <source>
        <dbReference type="ARBA" id="ARBA00029447"/>
    </source>
</evidence>
<comment type="subcellular location">
    <subcellularLocation>
        <location evidence="1">Cell membrane</location>
    </subcellularLocation>
</comment>
<dbReference type="RefSeq" id="WP_348028576.1">
    <property type="nucleotide sequence ID" value="NZ_CP129113.1"/>
</dbReference>
<evidence type="ECO:0000256" key="3">
    <source>
        <dbReference type="ARBA" id="ARBA00023136"/>
    </source>
</evidence>
<evidence type="ECO:0000313" key="11">
    <source>
        <dbReference type="Proteomes" id="UP001180087"/>
    </source>
</evidence>
<keyword evidence="3 7" id="KW-0472">Membrane</keyword>
<keyword evidence="7" id="KW-1133">Transmembrane helix</keyword>
<evidence type="ECO:0000313" key="10">
    <source>
        <dbReference type="EMBL" id="WLV24990.1"/>
    </source>
</evidence>
<dbReference type="CDD" id="cd11386">
    <property type="entry name" value="MCP_signal"/>
    <property type="match status" value="1"/>
</dbReference>
<keyword evidence="4 6" id="KW-0807">Transducer</keyword>
<evidence type="ECO:0000259" key="9">
    <source>
        <dbReference type="PROSITE" id="PS50885"/>
    </source>
</evidence>
<dbReference type="Gene3D" id="6.10.340.10">
    <property type="match status" value="1"/>
</dbReference>
<keyword evidence="7" id="KW-0812">Transmembrane</keyword>
<dbReference type="InterPro" id="IPR024478">
    <property type="entry name" value="HlyB_4HB_MCP"/>
</dbReference>
<sequence>MGKSVGKKLGIIFAVFMIVILLISVVGIISTYKLNSNAREMSEKVLPKLQLAENLEKKASDMLSLVQRHILSKDAEFEQKYEAQIDETVNDLDKTFTDYSRLVSTDKERTLLQDAEKSWNEYQNQIGSIIEKSRADNDKLAIEQNYDAAVLLDNLEASVGELSKLHQKDTDDAAAEGDAIYRIVLWILGVSAIVGLSIAIIMTRFLRNTIQKPIVILSDRFQSMAQGDLSVEPVKIVTKDEIGNLGEHFNYMLDRWRYLIHSLHVHIETVASTSVELTTSAEETSKAAEQIAESISSVSEDASEQMTSARTSHSIIEDIAKGMEQTASSIHSVSELSNSATEFTNTGKKLMDDTIEKMSEVQHSTETTSSVVHSLSSKSQEISTIVSLITNIANQTNLLALNASIEAARAGEQGKGFAVVAGEVGKLAEESGKAAHHISELIESIQKEVEEAIDAMDISKGFVDEGLTLMKESGERFFEISGKVDTVSEEAGEISTIAVQINNSTQNVKQLVDEFVKMSENTDEQAQSVAAAVEEQNATMHEMASGSAKLQSMSEELKNLIDEFKLD</sequence>
<organism evidence="10 11">
    <name type="scientific">Aciduricibacillus chroicocephali</name>
    <dbReference type="NCBI Taxonomy" id="3054939"/>
    <lineage>
        <taxon>Bacteria</taxon>
        <taxon>Bacillati</taxon>
        <taxon>Bacillota</taxon>
        <taxon>Bacilli</taxon>
        <taxon>Bacillales</taxon>
        <taxon>Bacillaceae</taxon>
        <taxon>Aciduricibacillus</taxon>
    </lineage>
</organism>
<dbReference type="PANTHER" id="PTHR32089:SF112">
    <property type="entry name" value="LYSOZYME-LIKE PROTEIN-RELATED"/>
    <property type="match status" value="1"/>
</dbReference>
<evidence type="ECO:0000256" key="2">
    <source>
        <dbReference type="ARBA" id="ARBA00022475"/>
    </source>
</evidence>
<dbReference type="InterPro" id="IPR047347">
    <property type="entry name" value="YvaQ-like_sensor"/>
</dbReference>
<comment type="similarity">
    <text evidence="5">Belongs to the methyl-accepting chemotaxis (MCP) protein family.</text>
</comment>
<evidence type="ECO:0000256" key="7">
    <source>
        <dbReference type="SAM" id="Phobius"/>
    </source>
</evidence>
<dbReference type="Pfam" id="PF00672">
    <property type="entry name" value="HAMP"/>
    <property type="match status" value="1"/>
</dbReference>
<dbReference type="Pfam" id="PF12729">
    <property type="entry name" value="4HB_MCP_1"/>
    <property type="match status" value="1"/>
</dbReference>
<dbReference type="PRINTS" id="PR00260">
    <property type="entry name" value="CHEMTRNSDUCR"/>
</dbReference>
<keyword evidence="2" id="KW-1003">Cell membrane</keyword>